<dbReference type="Proteomes" id="UP000299794">
    <property type="component" value="Unassembled WGS sequence"/>
</dbReference>
<proteinExistence type="predicted"/>
<evidence type="ECO:0000313" key="1">
    <source>
        <dbReference type="EMBL" id="GDZ94714.1"/>
    </source>
</evidence>
<dbReference type="RefSeq" id="WP_306439089.1">
    <property type="nucleotide sequence ID" value="NZ_BJCD01000047.1"/>
</dbReference>
<sequence>MAKCQKRYPNQYIFKQDLQKLVDEIGIEIRIAHYPPYTSKYNPIEHRLFPHLTRACQGVIFTSLGLVKTLMEKTRTNTGLSVVVNVVDQVYQTGRKVTDNFKKTLKIIFDEHLPKWNYRAVPQLTH</sequence>
<name>A0A4P5ZHV6_PLAAG</name>
<dbReference type="Pfam" id="PF07592">
    <property type="entry name" value="DDE_Tnp_ISAZ013"/>
    <property type="match status" value="1"/>
</dbReference>
<accession>A0A4P5ZHV6</accession>
<evidence type="ECO:0000313" key="2">
    <source>
        <dbReference type="Proteomes" id="UP000299794"/>
    </source>
</evidence>
<protein>
    <submittedName>
        <fullName evidence="1">Transposase</fullName>
    </submittedName>
</protein>
<dbReference type="InterPro" id="IPR011518">
    <property type="entry name" value="Transposase_36"/>
</dbReference>
<gene>
    <name evidence="1" type="ORF">PA905_26700</name>
</gene>
<reference evidence="2" key="1">
    <citation type="submission" date="2019-02" db="EMBL/GenBank/DDBJ databases">
        <title>Draft genome sequence of Planktothrix agardhii NIES-905.</title>
        <authorList>
            <person name="Yamaguchi H."/>
            <person name="Suzuki S."/>
            <person name="Kawachi M."/>
        </authorList>
    </citation>
    <scope>NUCLEOTIDE SEQUENCE [LARGE SCALE GENOMIC DNA]</scope>
    <source>
        <strain evidence="2">CCAP 1459/11A</strain>
    </source>
</reference>
<comment type="caution">
    <text evidence="1">The sequence shown here is derived from an EMBL/GenBank/DDBJ whole genome shotgun (WGS) entry which is preliminary data.</text>
</comment>
<dbReference type="EMBL" id="BJCD01000047">
    <property type="protein sequence ID" value="GDZ94714.1"/>
    <property type="molecule type" value="Genomic_DNA"/>
</dbReference>
<organism evidence="1 2">
    <name type="scientific">Planktothrix agardhii CCAP 1459/11A</name>
    <dbReference type="NCBI Taxonomy" id="282420"/>
    <lineage>
        <taxon>Bacteria</taxon>
        <taxon>Bacillati</taxon>
        <taxon>Cyanobacteriota</taxon>
        <taxon>Cyanophyceae</taxon>
        <taxon>Oscillatoriophycideae</taxon>
        <taxon>Oscillatoriales</taxon>
        <taxon>Microcoleaceae</taxon>
        <taxon>Planktothrix</taxon>
    </lineage>
</organism>
<dbReference type="AlphaFoldDB" id="A0A4P5ZHV6"/>